<dbReference type="Proteomes" id="UP000295726">
    <property type="component" value="Unassembled WGS sequence"/>
</dbReference>
<comment type="caution">
    <text evidence="8">The sequence shown here is derived from an EMBL/GenBank/DDBJ whole genome shotgun (WGS) entry which is preliminary data.</text>
</comment>
<sequence>MKKLRICMSICFFLLLLLPIITLNRKENVVSEIDNRTLTNNPFSPAYEPENGEFDLTEGIESYLEDRIGFRDDMIYGYTVLNDSLFHEMVHPTYMYGRDGYIFSKMGMNISFESYHIVFADMVKQIQDYCTERNVPFLFVFEPEKAALLTGKLGAGINYNDDWVAQFEQALDERGVHYIDNFDVLQAKLDAGEAVFNKQYNAGHWNDLGAFYGVNHMLETMKKDYPGVHVNEKNEFDIQQKLNTTLPVSKFPIHEYEPIFYNHAQLVDKTEEYDAEVRRDENYGYFEYVANEERLKEGSPRTLVFQGSYMNAMGYKFMENSLGEYIAVHDYQNVIDFDYYYNIFKPDYAVFEAAQYVISNTYFDYAKMTELDLNPVPESFGALPVEERGMSEISMEAAEGEKLVTVTVKGLPEEIGYVWLTSAGEVFDLQKKKDEEDPGEMEYEITLEKDKYRLDSLEVECVNKEKTKITIYK</sequence>
<feature type="domain" description="AlgX/AlgJ SGNH hydrolase-like" evidence="7">
    <location>
        <begin position="120"/>
        <end position="240"/>
    </location>
</feature>
<comment type="subcellular location">
    <subcellularLocation>
        <location evidence="1">Periplasm</location>
    </subcellularLocation>
</comment>
<evidence type="ECO:0000256" key="2">
    <source>
        <dbReference type="ARBA" id="ARBA00005182"/>
    </source>
</evidence>
<keyword evidence="5" id="KW-0574">Periplasm</keyword>
<dbReference type="AlphaFoldDB" id="A0A4V2UR77"/>
<comment type="pathway">
    <text evidence="2">Glycan biosynthesis; alginate biosynthesis.</text>
</comment>
<gene>
    <name evidence="8" type="ORF">EDD59_1323</name>
</gene>
<keyword evidence="9" id="KW-1185">Reference proteome</keyword>
<keyword evidence="3" id="KW-0808">Transferase</keyword>
<organism evidence="8 9">
    <name type="scientific">Muricomes intestini</name>
    <dbReference type="NCBI Taxonomy" id="1796634"/>
    <lineage>
        <taxon>Bacteria</taxon>
        <taxon>Bacillati</taxon>
        <taxon>Bacillota</taxon>
        <taxon>Clostridia</taxon>
        <taxon>Lachnospirales</taxon>
        <taxon>Lachnospiraceae</taxon>
        <taxon>Muricomes</taxon>
    </lineage>
</organism>
<evidence type="ECO:0000313" key="8">
    <source>
        <dbReference type="EMBL" id="TCS75011.1"/>
    </source>
</evidence>
<dbReference type="GO" id="GO:0016740">
    <property type="term" value="F:transferase activity"/>
    <property type="evidence" value="ECO:0007669"/>
    <property type="project" value="UniProtKB-KW"/>
</dbReference>
<dbReference type="Pfam" id="PF16822">
    <property type="entry name" value="ALGX"/>
    <property type="match status" value="1"/>
</dbReference>
<evidence type="ECO:0000256" key="4">
    <source>
        <dbReference type="ARBA" id="ARBA00022729"/>
    </source>
</evidence>
<dbReference type="EMBL" id="SLZZ01000032">
    <property type="protein sequence ID" value="TCS75011.1"/>
    <property type="molecule type" value="Genomic_DNA"/>
</dbReference>
<evidence type="ECO:0000256" key="3">
    <source>
        <dbReference type="ARBA" id="ARBA00022679"/>
    </source>
</evidence>
<keyword evidence="4" id="KW-0732">Signal</keyword>
<evidence type="ECO:0000256" key="6">
    <source>
        <dbReference type="ARBA" id="ARBA00022841"/>
    </source>
</evidence>
<protein>
    <recommendedName>
        <fullName evidence="7">AlgX/AlgJ SGNH hydrolase-like domain-containing protein</fullName>
    </recommendedName>
</protein>
<proteinExistence type="predicted"/>
<dbReference type="GO" id="GO:0042121">
    <property type="term" value="P:alginic acid biosynthetic process"/>
    <property type="evidence" value="ECO:0007669"/>
    <property type="project" value="UniProtKB-KW"/>
</dbReference>
<evidence type="ECO:0000259" key="7">
    <source>
        <dbReference type="Pfam" id="PF16822"/>
    </source>
</evidence>
<dbReference type="GO" id="GO:0042597">
    <property type="term" value="C:periplasmic space"/>
    <property type="evidence" value="ECO:0007669"/>
    <property type="project" value="UniProtKB-SubCell"/>
</dbReference>
<evidence type="ECO:0000256" key="5">
    <source>
        <dbReference type="ARBA" id="ARBA00022764"/>
    </source>
</evidence>
<keyword evidence="6" id="KW-0016">Alginate biosynthesis</keyword>
<reference evidence="8 9" key="1">
    <citation type="submission" date="2019-03" db="EMBL/GenBank/DDBJ databases">
        <title>Genomic Encyclopedia of Type Strains, Phase IV (KMG-IV): sequencing the most valuable type-strain genomes for metagenomic binning, comparative biology and taxonomic classification.</title>
        <authorList>
            <person name="Goeker M."/>
        </authorList>
    </citation>
    <scope>NUCLEOTIDE SEQUENCE [LARGE SCALE GENOMIC DNA]</scope>
    <source>
        <strain evidence="8 9">DSM 29489</strain>
    </source>
</reference>
<dbReference type="RefSeq" id="WP_165920961.1">
    <property type="nucleotide sequence ID" value="NZ_SLZZ01000032.1"/>
</dbReference>
<evidence type="ECO:0000313" key="9">
    <source>
        <dbReference type="Proteomes" id="UP000295726"/>
    </source>
</evidence>
<accession>A0A4V2UR77</accession>
<name>A0A4V2UR77_9FIRM</name>
<dbReference type="InterPro" id="IPR031811">
    <property type="entry name" value="ALGX/ALGJ_SGNH-like"/>
</dbReference>
<evidence type="ECO:0000256" key="1">
    <source>
        <dbReference type="ARBA" id="ARBA00004418"/>
    </source>
</evidence>